<evidence type="ECO:0000256" key="1">
    <source>
        <dbReference type="SAM" id="Coils"/>
    </source>
</evidence>
<dbReference type="PANTHER" id="PTHR33164:SF43">
    <property type="entry name" value="HTH-TYPE TRANSCRIPTIONAL REPRESSOR YETL"/>
    <property type="match status" value="1"/>
</dbReference>
<name>A0A2V4NU14_9ACTN</name>
<sequence length="149" mass="16226">MSLDADLMGPRAGWRLGQLVKRLDQLLAADKSEVLRKFDLTMPQYSTLAALSASTGMSGAQLARASGVTPQTMAIILGNLEVKSLIERTPSPLHPKVLVTKLTREGRALVKKADTQVQALEDQLADAYQESEQAQLRSLLDRAISLLEN</sequence>
<proteinExistence type="predicted"/>
<dbReference type="InterPro" id="IPR036388">
    <property type="entry name" value="WH-like_DNA-bd_sf"/>
</dbReference>
<reference evidence="3 4" key="1">
    <citation type="submission" date="2018-03" db="EMBL/GenBank/DDBJ databases">
        <title>Bioinformatic expansion and discovery of thiopeptide antibiotics.</title>
        <authorList>
            <person name="Schwalen C.J."/>
            <person name="Hudson G.A."/>
            <person name="Mitchell D.A."/>
        </authorList>
    </citation>
    <scope>NUCLEOTIDE SEQUENCE [LARGE SCALE GENOMIC DNA]</scope>
    <source>
        <strain evidence="3 4">ATCC 21389</strain>
    </source>
</reference>
<dbReference type="InterPro" id="IPR000835">
    <property type="entry name" value="HTH_MarR-typ"/>
</dbReference>
<feature type="coiled-coil region" evidence="1">
    <location>
        <begin position="110"/>
        <end position="137"/>
    </location>
</feature>
<keyword evidence="4" id="KW-1185">Reference proteome</keyword>
<dbReference type="Gene3D" id="1.10.10.10">
    <property type="entry name" value="Winged helix-like DNA-binding domain superfamily/Winged helix DNA-binding domain"/>
    <property type="match status" value="1"/>
</dbReference>
<comment type="caution">
    <text evidence="3">The sequence shown here is derived from an EMBL/GenBank/DDBJ whole genome shotgun (WGS) entry which is preliminary data.</text>
</comment>
<dbReference type="GO" id="GO:0003700">
    <property type="term" value="F:DNA-binding transcription factor activity"/>
    <property type="evidence" value="ECO:0007669"/>
    <property type="project" value="InterPro"/>
</dbReference>
<keyword evidence="1" id="KW-0175">Coiled coil</keyword>
<dbReference type="GO" id="GO:0006950">
    <property type="term" value="P:response to stress"/>
    <property type="evidence" value="ECO:0007669"/>
    <property type="project" value="TreeGrafter"/>
</dbReference>
<dbReference type="PANTHER" id="PTHR33164">
    <property type="entry name" value="TRANSCRIPTIONAL REGULATOR, MARR FAMILY"/>
    <property type="match status" value="1"/>
</dbReference>
<dbReference type="Pfam" id="PF12802">
    <property type="entry name" value="MarR_2"/>
    <property type="match status" value="1"/>
</dbReference>
<evidence type="ECO:0000313" key="4">
    <source>
        <dbReference type="Proteomes" id="UP000248039"/>
    </source>
</evidence>
<organism evidence="3 4">
    <name type="scientific">Streptomyces tateyamensis</name>
    <dbReference type="NCBI Taxonomy" id="565073"/>
    <lineage>
        <taxon>Bacteria</taxon>
        <taxon>Bacillati</taxon>
        <taxon>Actinomycetota</taxon>
        <taxon>Actinomycetes</taxon>
        <taxon>Kitasatosporales</taxon>
        <taxon>Streptomycetaceae</taxon>
        <taxon>Streptomyces</taxon>
    </lineage>
</organism>
<dbReference type="PROSITE" id="PS50995">
    <property type="entry name" value="HTH_MARR_2"/>
    <property type="match status" value="1"/>
</dbReference>
<accession>A0A2V4NU14</accession>
<dbReference type="AlphaFoldDB" id="A0A2V4NU14"/>
<dbReference type="OrthoDB" id="3177763at2"/>
<evidence type="ECO:0000259" key="2">
    <source>
        <dbReference type="PROSITE" id="PS50995"/>
    </source>
</evidence>
<dbReference type="InterPro" id="IPR036390">
    <property type="entry name" value="WH_DNA-bd_sf"/>
</dbReference>
<evidence type="ECO:0000313" key="3">
    <source>
        <dbReference type="EMBL" id="PYC67822.1"/>
    </source>
</evidence>
<gene>
    <name evidence="3" type="ORF">C7C46_29990</name>
</gene>
<dbReference type="Proteomes" id="UP000248039">
    <property type="component" value="Unassembled WGS sequence"/>
</dbReference>
<dbReference type="SMART" id="SM00347">
    <property type="entry name" value="HTH_MARR"/>
    <property type="match status" value="1"/>
</dbReference>
<protein>
    <submittedName>
        <fullName evidence="3">MarR family transcriptional regulator</fullName>
    </submittedName>
</protein>
<dbReference type="InterPro" id="IPR039422">
    <property type="entry name" value="MarR/SlyA-like"/>
</dbReference>
<feature type="domain" description="HTH marR-type" evidence="2">
    <location>
        <begin position="13"/>
        <end position="145"/>
    </location>
</feature>
<dbReference type="SUPFAM" id="SSF46785">
    <property type="entry name" value="Winged helix' DNA-binding domain"/>
    <property type="match status" value="1"/>
</dbReference>
<dbReference type="EMBL" id="PYBW01000145">
    <property type="protein sequence ID" value="PYC67822.1"/>
    <property type="molecule type" value="Genomic_DNA"/>
</dbReference>